<organism evidence="1 2">
    <name type="scientific">Claviceps arundinis</name>
    <dbReference type="NCBI Taxonomy" id="1623583"/>
    <lineage>
        <taxon>Eukaryota</taxon>
        <taxon>Fungi</taxon>
        <taxon>Dikarya</taxon>
        <taxon>Ascomycota</taxon>
        <taxon>Pezizomycotina</taxon>
        <taxon>Sordariomycetes</taxon>
        <taxon>Hypocreomycetidae</taxon>
        <taxon>Hypocreales</taxon>
        <taxon>Clavicipitaceae</taxon>
        <taxon>Claviceps</taxon>
    </lineage>
</organism>
<dbReference type="EMBL" id="SRPS01000015">
    <property type="protein sequence ID" value="KAG5976607.1"/>
    <property type="molecule type" value="Genomic_DNA"/>
</dbReference>
<dbReference type="SUPFAM" id="SSF53474">
    <property type="entry name" value="alpha/beta-Hydrolases"/>
    <property type="match status" value="1"/>
</dbReference>
<sequence>MYPGGPNPTQIQFIPPNRAIANPRPPPLVLLHDGGGTTFSYFLLGSLGRDVWAVHNSRYFTGDAWEGGMEQMVLVYLDGLVREGIRGEIMLGGWSLGGFLSLAMAHQIAKNPDRYPFSVAGLLLIDSPYHIAHSKISQPHSKAPLGNVPDLVRTAFEHCDAMLQQWDLPRWSGTEGAQETDLEVSGGQRFKLQRSEVLYKPATGGAKTWSTIRTGTLTSTEVSTMEAPTTNVNVLNAASAPEDVVIPGSPPPAVLIRCTQFVKRSPEISSNYPCLVDLTRNEKLLGWEGRYPEFIKAVIDVDADHYRLFDRTHMERIEDVTARLAWGMDILDALWSSNKAKKGAKTD</sequence>
<evidence type="ECO:0000313" key="2">
    <source>
        <dbReference type="Proteomes" id="UP000784919"/>
    </source>
</evidence>
<dbReference type="Proteomes" id="UP000784919">
    <property type="component" value="Unassembled WGS sequence"/>
</dbReference>
<name>A0A9P7MZ61_9HYPO</name>
<reference evidence="1" key="1">
    <citation type="journal article" date="2020" name="bioRxiv">
        <title>Whole genome comparisons of ergot fungi reveals the divergence and evolution of species within the genus Claviceps are the result of varying mechanisms driving genome evolution and host range expansion.</title>
        <authorList>
            <person name="Wyka S.A."/>
            <person name="Mondo S.J."/>
            <person name="Liu M."/>
            <person name="Dettman J."/>
            <person name="Nalam V."/>
            <person name="Broders K.D."/>
        </authorList>
    </citation>
    <scope>NUCLEOTIDE SEQUENCE</scope>
    <source>
        <strain evidence="1">CCC 1102</strain>
    </source>
</reference>
<proteinExistence type="predicted"/>
<protein>
    <submittedName>
        <fullName evidence="1">Uncharacterized protein</fullName>
    </submittedName>
</protein>
<gene>
    <name evidence="1" type="ORF">E4U56_001692</name>
</gene>
<comment type="caution">
    <text evidence="1">The sequence shown here is derived from an EMBL/GenBank/DDBJ whole genome shotgun (WGS) entry which is preliminary data.</text>
</comment>
<accession>A0A9P7MZ61</accession>
<dbReference type="AlphaFoldDB" id="A0A9P7MZ61"/>
<dbReference type="Gene3D" id="3.40.50.1820">
    <property type="entry name" value="alpha/beta hydrolase"/>
    <property type="match status" value="1"/>
</dbReference>
<dbReference type="InterPro" id="IPR029058">
    <property type="entry name" value="AB_hydrolase_fold"/>
</dbReference>
<dbReference type="OrthoDB" id="10253869at2759"/>
<evidence type="ECO:0000313" key="1">
    <source>
        <dbReference type="EMBL" id="KAG5976607.1"/>
    </source>
</evidence>